<dbReference type="RefSeq" id="WP_185061882.1">
    <property type="nucleotide sequence ID" value="NZ_BAABJP010000008.1"/>
</dbReference>
<organism evidence="7 8">
    <name type="scientific">Pseudonocardia eucalypti</name>
    <dbReference type="NCBI Taxonomy" id="648755"/>
    <lineage>
        <taxon>Bacteria</taxon>
        <taxon>Bacillati</taxon>
        <taxon>Actinomycetota</taxon>
        <taxon>Actinomycetes</taxon>
        <taxon>Pseudonocardiales</taxon>
        <taxon>Pseudonocardiaceae</taxon>
        <taxon>Pseudonocardia</taxon>
    </lineage>
</organism>
<dbReference type="PANTHER" id="PTHR11113">
    <property type="entry name" value="N-ACETYLGLUCOSAMINE-6-PHOSPHATE DEACETYLASE"/>
    <property type="match status" value="1"/>
</dbReference>
<keyword evidence="3 5" id="KW-0378">Hydrolase</keyword>
<evidence type="ECO:0000256" key="5">
    <source>
        <dbReference type="PIRNR" id="PIRNR038994"/>
    </source>
</evidence>
<proteinExistence type="inferred from homology"/>
<dbReference type="Pfam" id="PF01979">
    <property type="entry name" value="Amidohydro_1"/>
    <property type="match status" value="1"/>
</dbReference>
<name>A0ABP9Q2W0_9PSEU</name>
<dbReference type="PANTHER" id="PTHR11113:SF14">
    <property type="entry name" value="N-ACETYLGLUCOSAMINE-6-PHOSPHATE DEACETYLASE"/>
    <property type="match status" value="1"/>
</dbReference>
<keyword evidence="2" id="KW-0479">Metal-binding</keyword>
<gene>
    <name evidence="7" type="primary">nagA</name>
    <name evidence="7" type="ORF">GCM10023321_23050</name>
</gene>
<dbReference type="Gene3D" id="2.30.40.10">
    <property type="entry name" value="Urease, subunit C, domain 1"/>
    <property type="match status" value="1"/>
</dbReference>
<reference evidence="8" key="1">
    <citation type="journal article" date="2019" name="Int. J. Syst. Evol. Microbiol.">
        <title>The Global Catalogue of Microorganisms (GCM) 10K type strain sequencing project: providing services to taxonomists for standard genome sequencing and annotation.</title>
        <authorList>
            <consortium name="The Broad Institute Genomics Platform"/>
            <consortium name="The Broad Institute Genome Sequencing Center for Infectious Disease"/>
            <person name="Wu L."/>
            <person name="Ma J."/>
        </authorList>
    </citation>
    <scope>NUCLEOTIDE SEQUENCE [LARGE SCALE GENOMIC DNA]</scope>
    <source>
        <strain evidence="8">JCM 18303</strain>
    </source>
</reference>
<evidence type="ECO:0000313" key="7">
    <source>
        <dbReference type="EMBL" id="GAA5153168.1"/>
    </source>
</evidence>
<feature type="domain" description="Amidohydrolase-related" evidence="6">
    <location>
        <begin position="52"/>
        <end position="376"/>
    </location>
</feature>
<dbReference type="SUPFAM" id="SSF51556">
    <property type="entry name" value="Metallo-dependent hydrolases"/>
    <property type="match status" value="1"/>
</dbReference>
<evidence type="ECO:0000313" key="8">
    <source>
        <dbReference type="Proteomes" id="UP001428817"/>
    </source>
</evidence>
<dbReference type="InterPro" id="IPR011059">
    <property type="entry name" value="Metal-dep_hydrolase_composite"/>
</dbReference>
<protein>
    <submittedName>
        <fullName evidence="7">N-acetylglucosamine-6-phosphate deacetylase</fullName>
    </submittedName>
</protein>
<dbReference type="NCBIfam" id="TIGR00221">
    <property type="entry name" value="nagA"/>
    <property type="match status" value="1"/>
</dbReference>
<sequence length="377" mass="37844">MSLGLVGGDVVTSRGVLPGGWVHVRGDRIVGVGSVDEPPPASGTRVDCAGFTLVPGFVEIHAHGGGGGGYEEGPASVATALATQRAHGTTTSIASLVSLPLPRLRRALGELAEFVRSGELAGVHLEGPWLAGTRCGAHNPAWLRPPEPGEVREVLEAGAGTIRMVTLAPELEGGLAAISTLAGAGVVAAVGHTEADFALTNAAVDAGATVATHLFNAMPAALSREPGPVLALLADPRVTVELIADGVHLHAAWVRQVLAAAGPGRVAMVTDAIAAAGMPDGAYTLGGGHVRVAGGVARMLSNNALAGGVTTSDVLFRRAVQEYGLSVADAARVTATTPAAALGLSDVGQLASGLRADVVLLDSALTVSRVLRAGRWL</sequence>
<keyword evidence="8" id="KW-1185">Reference proteome</keyword>
<evidence type="ECO:0000259" key="6">
    <source>
        <dbReference type="Pfam" id="PF01979"/>
    </source>
</evidence>
<dbReference type="InterPro" id="IPR006680">
    <property type="entry name" value="Amidohydro-rel"/>
</dbReference>
<dbReference type="SUPFAM" id="SSF51338">
    <property type="entry name" value="Composite domain of metallo-dependent hydrolases"/>
    <property type="match status" value="1"/>
</dbReference>
<comment type="similarity">
    <text evidence="1 5">Belongs to the metallo-dependent hydrolases superfamily. NagA family.</text>
</comment>
<evidence type="ECO:0000256" key="4">
    <source>
        <dbReference type="ARBA" id="ARBA00023277"/>
    </source>
</evidence>
<evidence type="ECO:0000256" key="2">
    <source>
        <dbReference type="ARBA" id="ARBA00022723"/>
    </source>
</evidence>
<dbReference type="PIRSF" id="PIRSF038994">
    <property type="entry name" value="NagA"/>
    <property type="match status" value="1"/>
</dbReference>
<dbReference type="InterPro" id="IPR003764">
    <property type="entry name" value="GlcNAc_6-P_deAcase"/>
</dbReference>
<dbReference type="Proteomes" id="UP001428817">
    <property type="component" value="Unassembled WGS sequence"/>
</dbReference>
<dbReference type="InterPro" id="IPR032466">
    <property type="entry name" value="Metal_Hydrolase"/>
</dbReference>
<dbReference type="EMBL" id="BAABJP010000008">
    <property type="protein sequence ID" value="GAA5153168.1"/>
    <property type="molecule type" value="Genomic_DNA"/>
</dbReference>
<comment type="caution">
    <text evidence="7">The sequence shown here is derived from an EMBL/GenBank/DDBJ whole genome shotgun (WGS) entry which is preliminary data.</text>
</comment>
<accession>A0ABP9Q2W0</accession>
<evidence type="ECO:0000256" key="1">
    <source>
        <dbReference type="ARBA" id="ARBA00010716"/>
    </source>
</evidence>
<dbReference type="Gene3D" id="3.20.20.140">
    <property type="entry name" value="Metal-dependent hydrolases"/>
    <property type="match status" value="1"/>
</dbReference>
<keyword evidence="4 5" id="KW-0119">Carbohydrate metabolism</keyword>
<evidence type="ECO:0000256" key="3">
    <source>
        <dbReference type="ARBA" id="ARBA00022801"/>
    </source>
</evidence>